<dbReference type="InterPro" id="IPR051448">
    <property type="entry name" value="CdaR-like_regulators"/>
</dbReference>
<dbReference type="InterPro" id="IPR025736">
    <property type="entry name" value="PucR_C-HTH_dom"/>
</dbReference>
<dbReference type="PANTHER" id="PTHR33744:SF15">
    <property type="entry name" value="CARBOHYDRATE DIACID REGULATOR"/>
    <property type="match status" value="1"/>
</dbReference>
<comment type="caution">
    <text evidence="2">The sequence shown here is derived from an EMBL/GenBank/DDBJ whole genome shotgun (WGS) entry which is preliminary data.</text>
</comment>
<reference evidence="3" key="1">
    <citation type="journal article" date="2019" name="Int. J. Syst. Evol. Microbiol.">
        <title>The Global Catalogue of Microorganisms (GCM) 10K type strain sequencing project: providing services to taxonomists for standard genome sequencing and annotation.</title>
        <authorList>
            <consortium name="The Broad Institute Genomics Platform"/>
            <consortium name="The Broad Institute Genome Sequencing Center for Infectious Disease"/>
            <person name="Wu L."/>
            <person name="Ma J."/>
        </authorList>
    </citation>
    <scope>NUCLEOTIDE SEQUENCE [LARGE SCALE GENOMIC DNA]</scope>
    <source>
        <strain evidence="3">KCTC 3950</strain>
    </source>
</reference>
<dbReference type="InterPro" id="IPR009057">
    <property type="entry name" value="Homeodomain-like_sf"/>
</dbReference>
<accession>A0ABW5PFP5</accession>
<organism evidence="2 3">
    <name type="scientific">Paenibacillus gansuensis</name>
    <dbReference type="NCBI Taxonomy" id="306542"/>
    <lineage>
        <taxon>Bacteria</taxon>
        <taxon>Bacillati</taxon>
        <taxon>Bacillota</taxon>
        <taxon>Bacilli</taxon>
        <taxon>Bacillales</taxon>
        <taxon>Paenibacillaceae</taxon>
        <taxon>Paenibacillus</taxon>
    </lineage>
</organism>
<gene>
    <name evidence="2" type="ORF">ACFSUF_16585</name>
</gene>
<dbReference type="PANTHER" id="PTHR33744">
    <property type="entry name" value="CARBOHYDRATE DIACID REGULATOR"/>
    <property type="match status" value="1"/>
</dbReference>
<feature type="domain" description="PucR C-terminal helix-turn-helix" evidence="1">
    <location>
        <begin position="297"/>
        <end position="353"/>
    </location>
</feature>
<keyword evidence="3" id="KW-1185">Reference proteome</keyword>
<evidence type="ECO:0000259" key="1">
    <source>
        <dbReference type="Pfam" id="PF13556"/>
    </source>
</evidence>
<dbReference type="Proteomes" id="UP001597541">
    <property type="component" value="Unassembled WGS sequence"/>
</dbReference>
<proteinExistence type="predicted"/>
<evidence type="ECO:0000313" key="3">
    <source>
        <dbReference type="Proteomes" id="UP001597541"/>
    </source>
</evidence>
<dbReference type="InterPro" id="IPR042070">
    <property type="entry name" value="PucR_C-HTH_sf"/>
</dbReference>
<dbReference type="EMBL" id="JBHUME010000009">
    <property type="protein sequence ID" value="MFD2614033.1"/>
    <property type="molecule type" value="Genomic_DNA"/>
</dbReference>
<dbReference type="Pfam" id="PF13556">
    <property type="entry name" value="HTH_30"/>
    <property type="match status" value="1"/>
</dbReference>
<name>A0ABW5PFP5_9BACL</name>
<protein>
    <submittedName>
        <fullName evidence="2">PucR family transcriptional regulator</fullName>
    </submittedName>
</protein>
<dbReference type="Gene3D" id="1.10.10.2840">
    <property type="entry name" value="PucR C-terminal helix-turn-helix domain"/>
    <property type="match status" value="1"/>
</dbReference>
<sequence length="361" mass="41181">MDWERIRKKLELILTAPVTLTFIHEAQIPEERGSSFVQDHQVLFPLYTLEDGRVAAFEVDEGLISQSERSLMELSILAYREQVTIADPHNDEEFAAQQLGQWIVESLHKNIVHTDLPDALAAMNKLYVSKIPLLLYADDSEPGHNSYAELKRLLEAFFDEDIILVPLLEKEWLILASESLVQNAAEDSKDDGPEETQEESLTSLCSGLYEMIASEWVPECHLSVHFPMVPAKSLLAAVTELRETVALGRKFNVGSNIHVSWVLRLERLLSGITEGNKQQFMEQVLKGFDYVIDSETLATLETFFMLDCNVSETAKKLYIHRNTLLYRLDKFKQETGLDVRNFSHAVLVKISLLLYKVTKRK</sequence>
<dbReference type="RefSeq" id="WP_377604449.1">
    <property type="nucleotide sequence ID" value="NZ_JBHUME010000009.1"/>
</dbReference>
<dbReference type="SUPFAM" id="SSF46689">
    <property type="entry name" value="Homeodomain-like"/>
    <property type="match status" value="1"/>
</dbReference>
<evidence type="ECO:0000313" key="2">
    <source>
        <dbReference type="EMBL" id="MFD2614033.1"/>
    </source>
</evidence>